<sequence length="620" mass="65314">MRVTWLAPLLVGIPAVLALMGAEVSVDNSRLPSSLDALVRRGDPDLDTHLLVDLEPVKEEEEKDPVPTTKSRRRRPVTPTTSLHTTTSKKKKKPKTKTPTTHSTTTIHIITVPPTTHTTSRHTTSEEPHPTTTSPSPTSTRKSSGTRTRRGTPTSTSETDTSPTVVVPTETSVTDHPTPTSSADLPSHSPSFFIPPISPDPTPSPSPEGSSSVTPSPETDAPTYLPTDLPITVPTTNSGTVTTRRPRPTGTFTSALPGSNSTSSTPTRSRATSIGSGKTTTTITRPITTTIIRPTTTTTTTTTAATTATTTSTTTTTTTATTTATTTTTTRRTTRSHRPTKTATPWLPSSIEPVSPPKKTQTPSPGTSLPDVVIPNLNPDIPEGSFNVHLRLQHVSYYQVINNGVLAAQLVSFIPAQLSQVLDVDPYQVLVLAIRDASIKGSGSSTGGKSRRKKRGLVTSKDEQEAILVTVAIPKTHYQALATAVADTTSSLYTPSADTFGQYLDASYPLSTQPPVVTTPSGGSKGTTGQQPSPLTGDEFGVGGPDPVRHDGSSGSTNGVLIGSLVGAATIAYVGIAMVVVRAVRRKRMRQQEEEEQRKAKISGPVSVQGSAGWAWTGSS</sequence>
<feature type="transmembrane region" description="Helical" evidence="2">
    <location>
        <begin position="559"/>
        <end position="581"/>
    </location>
</feature>
<evidence type="ECO:0000256" key="2">
    <source>
        <dbReference type="SAM" id="Phobius"/>
    </source>
</evidence>
<feature type="compositionally biased region" description="Low complexity" evidence="1">
    <location>
        <begin position="311"/>
        <end position="331"/>
    </location>
</feature>
<keyword evidence="2" id="KW-0812">Transmembrane</keyword>
<feature type="region of interest" description="Disordered" evidence="1">
    <location>
        <begin position="311"/>
        <end position="369"/>
    </location>
</feature>
<name>A0A9P5SGP7_9FUNG</name>
<feature type="region of interest" description="Disordered" evidence="1">
    <location>
        <begin position="511"/>
        <end position="555"/>
    </location>
</feature>
<feature type="compositionally biased region" description="Basic residues" evidence="1">
    <location>
        <begin position="87"/>
        <end position="96"/>
    </location>
</feature>
<feature type="compositionally biased region" description="Low complexity" evidence="1">
    <location>
        <begin position="130"/>
        <end position="175"/>
    </location>
</feature>
<evidence type="ECO:0000256" key="1">
    <source>
        <dbReference type="SAM" id="MobiDB-lite"/>
    </source>
</evidence>
<proteinExistence type="predicted"/>
<feature type="region of interest" description="Disordered" evidence="1">
    <location>
        <begin position="592"/>
        <end position="620"/>
    </location>
</feature>
<gene>
    <name evidence="4" type="ORF">BG006_007694</name>
</gene>
<dbReference type="EMBL" id="JAAAUY010000497">
    <property type="protein sequence ID" value="KAF9329192.1"/>
    <property type="molecule type" value="Genomic_DNA"/>
</dbReference>
<feature type="compositionally biased region" description="Polar residues" evidence="1">
    <location>
        <begin position="358"/>
        <end position="367"/>
    </location>
</feature>
<keyword evidence="3" id="KW-0732">Signal</keyword>
<keyword evidence="5" id="KW-1185">Reference proteome</keyword>
<evidence type="ECO:0000313" key="4">
    <source>
        <dbReference type="EMBL" id="KAF9329192.1"/>
    </source>
</evidence>
<feature type="compositionally biased region" description="Low complexity" evidence="1">
    <location>
        <begin position="232"/>
        <end position="281"/>
    </location>
</feature>
<evidence type="ECO:0000313" key="5">
    <source>
        <dbReference type="Proteomes" id="UP000696485"/>
    </source>
</evidence>
<keyword evidence="2" id="KW-0472">Membrane</keyword>
<evidence type="ECO:0000256" key="3">
    <source>
        <dbReference type="SAM" id="SignalP"/>
    </source>
</evidence>
<comment type="caution">
    <text evidence="4">The sequence shown here is derived from an EMBL/GenBank/DDBJ whole genome shotgun (WGS) entry which is preliminary data.</text>
</comment>
<feature type="region of interest" description="Disordered" evidence="1">
    <location>
        <begin position="53"/>
        <end position="281"/>
    </location>
</feature>
<accession>A0A9P5SGP7</accession>
<feature type="compositionally biased region" description="Low complexity" evidence="1">
    <location>
        <begin position="77"/>
        <end position="86"/>
    </location>
</feature>
<feature type="compositionally biased region" description="Low complexity" evidence="1">
    <location>
        <begin position="207"/>
        <end position="217"/>
    </location>
</feature>
<feature type="compositionally biased region" description="Low complexity" evidence="1">
    <location>
        <begin position="186"/>
        <end position="195"/>
    </location>
</feature>
<feature type="compositionally biased region" description="Pro residues" evidence="1">
    <location>
        <begin position="196"/>
        <end position="206"/>
    </location>
</feature>
<protein>
    <submittedName>
        <fullName evidence="4">Uncharacterized protein</fullName>
    </submittedName>
</protein>
<feature type="signal peptide" evidence="3">
    <location>
        <begin position="1"/>
        <end position="18"/>
    </location>
</feature>
<feature type="chain" id="PRO_5040193560" evidence="3">
    <location>
        <begin position="19"/>
        <end position="620"/>
    </location>
</feature>
<organism evidence="4 5">
    <name type="scientific">Podila minutissima</name>
    <dbReference type="NCBI Taxonomy" id="64525"/>
    <lineage>
        <taxon>Eukaryota</taxon>
        <taxon>Fungi</taxon>
        <taxon>Fungi incertae sedis</taxon>
        <taxon>Mucoromycota</taxon>
        <taxon>Mortierellomycotina</taxon>
        <taxon>Mortierellomycetes</taxon>
        <taxon>Mortierellales</taxon>
        <taxon>Mortierellaceae</taxon>
        <taxon>Podila</taxon>
    </lineage>
</organism>
<dbReference type="AlphaFoldDB" id="A0A9P5SGP7"/>
<feature type="compositionally biased region" description="Low complexity" evidence="1">
    <location>
        <begin position="97"/>
        <end position="122"/>
    </location>
</feature>
<feature type="compositionally biased region" description="Low complexity" evidence="1">
    <location>
        <begin position="518"/>
        <end position="533"/>
    </location>
</feature>
<reference evidence="4" key="1">
    <citation type="journal article" date="2020" name="Fungal Divers.">
        <title>Resolving the Mortierellaceae phylogeny through synthesis of multi-gene phylogenetics and phylogenomics.</title>
        <authorList>
            <person name="Vandepol N."/>
            <person name="Liber J."/>
            <person name="Desiro A."/>
            <person name="Na H."/>
            <person name="Kennedy M."/>
            <person name="Barry K."/>
            <person name="Grigoriev I.V."/>
            <person name="Miller A.N."/>
            <person name="O'Donnell K."/>
            <person name="Stajich J.E."/>
            <person name="Bonito G."/>
        </authorList>
    </citation>
    <scope>NUCLEOTIDE SEQUENCE</scope>
    <source>
        <strain evidence="4">NVP1</strain>
    </source>
</reference>
<keyword evidence="2" id="KW-1133">Transmembrane helix</keyword>
<dbReference type="Proteomes" id="UP000696485">
    <property type="component" value="Unassembled WGS sequence"/>
</dbReference>
<feature type="region of interest" description="Disordered" evidence="1">
    <location>
        <begin position="440"/>
        <end position="459"/>
    </location>
</feature>